<keyword evidence="2" id="KW-1185">Reference proteome</keyword>
<name>A0ABW2HE58_9MICO</name>
<sequence length="195" mass="22039">MEIGLGAFIKFANATPRARPRLARQIAEQSRSDYDPATDFWRPMRQAIHRDRKTTRDGEALRQVAQAASDRRRPSFEEISVRWDGVAPRWNGAGHIPSHAARIEIGGLHVRVNPLFSEQWTDGHAESAYVWFNKEELRDDTLAGVRHLLTRDGHEAHLEPVFIDVRRTLAAAATPTEGIDEWLEDLGAEFRGLAA</sequence>
<proteinExistence type="predicted"/>
<evidence type="ECO:0000313" key="2">
    <source>
        <dbReference type="Proteomes" id="UP001596507"/>
    </source>
</evidence>
<reference evidence="2" key="1">
    <citation type="journal article" date="2019" name="Int. J. Syst. Evol. Microbiol.">
        <title>The Global Catalogue of Microorganisms (GCM) 10K type strain sequencing project: providing services to taxonomists for standard genome sequencing and annotation.</title>
        <authorList>
            <consortium name="The Broad Institute Genomics Platform"/>
            <consortium name="The Broad Institute Genome Sequencing Center for Infectious Disease"/>
            <person name="Wu L."/>
            <person name="Ma J."/>
        </authorList>
    </citation>
    <scope>NUCLEOTIDE SEQUENCE [LARGE SCALE GENOMIC DNA]</scope>
    <source>
        <strain evidence="2">CGMCC 1.15772</strain>
    </source>
</reference>
<accession>A0ABW2HE58</accession>
<protein>
    <submittedName>
        <fullName evidence="1">Uncharacterized protein</fullName>
    </submittedName>
</protein>
<dbReference type="Proteomes" id="UP001596507">
    <property type="component" value="Unassembled WGS sequence"/>
</dbReference>
<organism evidence="1 2">
    <name type="scientific">Microbacterium fluvii</name>
    <dbReference type="NCBI Taxonomy" id="415215"/>
    <lineage>
        <taxon>Bacteria</taxon>
        <taxon>Bacillati</taxon>
        <taxon>Actinomycetota</taxon>
        <taxon>Actinomycetes</taxon>
        <taxon>Micrococcales</taxon>
        <taxon>Microbacteriaceae</taxon>
        <taxon>Microbacterium</taxon>
    </lineage>
</organism>
<gene>
    <name evidence="1" type="ORF">ACFQRL_04345</name>
</gene>
<evidence type="ECO:0000313" key="1">
    <source>
        <dbReference type="EMBL" id="MFC7268188.1"/>
    </source>
</evidence>
<dbReference type="RefSeq" id="WP_262873102.1">
    <property type="nucleotide sequence ID" value="NZ_BAABKW010000005.1"/>
</dbReference>
<dbReference type="EMBL" id="JBHTBE010000001">
    <property type="protein sequence ID" value="MFC7268188.1"/>
    <property type="molecule type" value="Genomic_DNA"/>
</dbReference>
<comment type="caution">
    <text evidence="1">The sequence shown here is derived from an EMBL/GenBank/DDBJ whole genome shotgun (WGS) entry which is preliminary data.</text>
</comment>